<keyword evidence="2" id="KW-1185">Reference proteome</keyword>
<accession>A0A4Y8RN65</accession>
<gene>
    <name evidence="1" type="ORF">E3C22_06850</name>
</gene>
<dbReference type="EMBL" id="SOZD01000002">
    <property type="protein sequence ID" value="TFF25093.1"/>
    <property type="molecule type" value="Genomic_DNA"/>
</dbReference>
<dbReference type="NCBIfam" id="TIGR04042">
    <property type="entry name" value="MSMEG_0570_fam"/>
    <property type="match status" value="1"/>
</dbReference>
<dbReference type="OrthoDB" id="195104at2"/>
<protein>
    <submittedName>
        <fullName evidence="1">MSMEG_0570 family nitrogen starvation response protein</fullName>
    </submittedName>
</protein>
<dbReference type="Proteomes" id="UP000298179">
    <property type="component" value="Unassembled WGS sequence"/>
</dbReference>
<name>A0A4Y8RN65_9HYPH</name>
<evidence type="ECO:0000313" key="1">
    <source>
        <dbReference type="EMBL" id="TFF25093.1"/>
    </source>
</evidence>
<dbReference type="AlphaFoldDB" id="A0A4Y8RN65"/>
<organism evidence="1 2">
    <name type="scientific">Jiella endophytica</name>
    <dbReference type="NCBI Taxonomy" id="2558362"/>
    <lineage>
        <taxon>Bacteria</taxon>
        <taxon>Pseudomonadati</taxon>
        <taxon>Pseudomonadota</taxon>
        <taxon>Alphaproteobacteria</taxon>
        <taxon>Hyphomicrobiales</taxon>
        <taxon>Aurantimonadaceae</taxon>
        <taxon>Jiella</taxon>
    </lineage>
</organism>
<proteinExistence type="predicted"/>
<dbReference type="InterPro" id="IPR023846">
    <property type="entry name" value="CHP04042_MSMEG0570"/>
</dbReference>
<comment type="caution">
    <text evidence="1">The sequence shown here is derived from an EMBL/GenBank/DDBJ whole genome shotgun (WGS) entry which is preliminary data.</text>
</comment>
<evidence type="ECO:0000313" key="2">
    <source>
        <dbReference type="Proteomes" id="UP000298179"/>
    </source>
</evidence>
<reference evidence="1 2" key="1">
    <citation type="submission" date="2019-03" db="EMBL/GenBank/DDBJ databases">
        <title>Jiella endophytica sp. nov., a novel endophytic bacterium isolated from root of Ficus microcarpa Linn. f.</title>
        <authorList>
            <person name="Tuo L."/>
        </authorList>
    </citation>
    <scope>NUCLEOTIDE SEQUENCE [LARGE SCALE GENOMIC DNA]</scope>
    <source>
        <strain evidence="1 2">CBS5Q-3</strain>
    </source>
</reference>
<dbReference type="RefSeq" id="WP_134761263.1">
    <property type="nucleotide sequence ID" value="NZ_SOZD01000002.1"/>
</dbReference>
<sequence>MPEVHFTIRWPDGGEERCYSPSTAIKAFVEAGQTYPLDDFLARARAGLNAASDRVAAKYGFACTSAMAELAHIETRAKPFLGSEGASVACLAVEE</sequence>